<evidence type="ECO:0000256" key="1">
    <source>
        <dbReference type="SAM" id="MobiDB-lite"/>
    </source>
</evidence>
<name>A0A1M5G255_9ACTN</name>
<dbReference type="STRING" id="1070870.SAMN05444351_1503"/>
<gene>
    <name evidence="3" type="ORF">SAMN05444351_1503</name>
</gene>
<feature type="compositionally biased region" description="Basic and acidic residues" evidence="1">
    <location>
        <begin position="97"/>
        <end position="123"/>
    </location>
</feature>
<evidence type="ECO:0000313" key="4">
    <source>
        <dbReference type="Proteomes" id="UP000184471"/>
    </source>
</evidence>
<accession>A0A1M5G255</accession>
<keyword evidence="2" id="KW-0472">Membrane</keyword>
<dbReference type="RefSeq" id="WP_083628395.1">
    <property type="nucleotide sequence ID" value="NZ_FQVX01000001.1"/>
</dbReference>
<dbReference type="Pfam" id="PF11755">
    <property type="entry name" value="DUF3311"/>
    <property type="match status" value="1"/>
</dbReference>
<sequence>MASAVTPPAGGPRGTDGAPVRSDRSPWNWLLLVPIVVPLLVPLFNRVEPTLFGWPFFYWVQLLFVALGVLTTVVVYRATRRSPAEQAAARAAVARDTTPRDTAARDTTARGTTPRDTDRDGGR</sequence>
<evidence type="ECO:0000256" key="2">
    <source>
        <dbReference type="SAM" id="Phobius"/>
    </source>
</evidence>
<dbReference type="EMBL" id="FQVX01000001">
    <property type="protein sequence ID" value="SHF97531.1"/>
    <property type="molecule type" value="Genomic_DNA"/>
</dbReference>
<reference evidence="3 4" key="1">
    <citation type="submission" date="2016-11" db="EMBL/GenBank/DDBJ databases">
        <authorList>
            <person name="Jaros S."/>
            <person name="Januszkiewicz K."/>
            <person name="Wedrychowicz H."/>
        </authorList>
    </citation>
    <scope>NUCLEOTIDE SEQUENCE [LARGE SCALE GENOMIC DNA]</scope>
    <source>
        <strain evidence="3 4">DSM 45408</strain>
    </source>
</reference>
<feature type="transmembrane region" description="Helical" evidence="2">
    <location>
        <begin position="27"/>
        <end position="44"/>
    </location>
</feature>
<keyword evidence="4" id="KW-1185">Reference proteome</keyword>
<dbReference type="InterPro" id="IPR021741">
    <property type="entry name" value="DUF3311"/>
</dbReference>
<feature type="region of interest" description="Disordered" evidence="1">
    <location>
        <begin position="82"/>
        <end position="123"/>
    </location>
</feature>
<proteinExistence type="predicted"/>
<keyword evidence="2" id="KW-0812">Transmembrane</keyword>
<feature type="compositionally biased region" description="Low complexity" evidence="1">
    <location>
        <begin position="87"/>
        <end position="96"/>
    </location>
</feature>
<evidence type="ECO:0000313" key="3">
    <source>
        <dbReference type="EMBL" id="SHF97531.1"/>
    </source>
</evidence>
<feature type="region of interest" description="Disordered" evidence="1">
    <location>
        <begin position="1"/>
        <end position="21"/>
    </location>
</feature>
<protein>
    <submittedName>
        <fullName evidence="3">Uncharacterized protein</fullName>
    </submittedName>
</protein>
<dbReference type="AlphaFoldDB" id="A0A1M5G255"/>
<organism evidence="3 4">
    <name type="scientific">Geodermatophilus nigrescens</name>
    <dbReference type="NCBI Taxonomy" id="1070870"/>
    <lineage>
        <taxon>Bacteria</taxon>
        <taxon>Bacillati</taxon>
        <taxon>Actinomycetota</taxon>
        <taxon>Actinomycetes</taxon>
        <taxon>Geodermatophilales</taxon>
        <taxon>Geodermatophilaceae</taxon>
        <taxon>Geodermatophilus</taxon>
    </lineage>
</organism>
<feature type="transmembrane region" description="Helical" evidence="2">
    <location>
        <begin position="56"/>
        <end position="76"/>
    </location>
</feature>
<keyword evidence="2" id="KW-1133">Transmembrane helix</keyword>
<dbReference type="Proteomes" id="UP000184471">
    <property type="component" value="Unassembled WGS sequence"/>
</dbReference>
<dbReference type="OrthoDB" id="123261at2"/>